<dbReference type="KEGG" id="rfo:REIFOR_02631"/>
<dbReference type="EMBL" id="CP011797">
    <property type="protein sequence ID" value="ATX77755.1"/>
    <property type="molecule type" value="Genomic_DNA"/>
</dbReference>
<organism evidence="1 2">
    <name type="scientific">Reinekea forsetii</name>
    <dbReference type="NCBI Taxonomy" id="1336806"/>
    <lineage>
        <taxon>Bacteria</taxon>
        <taxon>Pseudomonadati</taxon>
        <taxon>Pseudomonadota</taxon>
        <taxon>Gammaproteobacteria</taxon>
        <taxon>Oceanospirillales</taxon>
        <taxon>Saccharospirillaceae</taxon>
        <taxon>Reinekea</taxon>
    </lineage>
</organism>
<dbReference type="Proteomes" id="UP000229757">
    <property type="component" value="Chromosome"/>
</dbReference>
<sequence length="40" mass="4755">MPRRKDYFVTAVAAFEHRRGNKSRLGCHPLRHLGYKNKRS</sequence>
<accession>A0A2K8KSP0</accession>
<proteinExistence type="predicted"/>
<evidence type="ECO:0000313" key="1">
    <source>
        <dbReference type="EMBL" id="ATX77755.1"/>
    </source>
</evidence>
<keyword evidence="2" id="KW-1185">Reference proteome</keyword>
<evidence type="ECO:0000313" key="2">
    <source>
        <dbReference type="Proteomes" id="UP000229757"/>
    </source>
</evidence>
<gene>
    <name evidence="1" type="ORF">REIFOR_02631</name>
</gene>
<name>A0A2K8KSP0_9GAMM</name>
<dbReference type="AlphaFoldDB" id="A0A2K8KSP0"/>
<protein>
    <submittedName>
        <fullName evidence="1">Uncharacterized protein</fullName>
    </submittedName>
</protein>
<reference evidence="1 2" key="1">
    <citation type="journal article" date="2017" name="Environ. Microbiol.">
        <title>Genomic and physiological analyses of 'Reinekea forsetii' reveal a versatile opportunistic lifestyle during spring algae blooms.</title>
        <authorList>
            <person name="Avci B."/>
            <person name="Hahnke R.L."/>
            <person name="Chafee M."/>
            <person name="Fischer T."/>
            <person name="Gruber-Vodicka H."/>
            <person name="Tegetmeyer H.E."/>
            <person name="Harder J."/>
            <person name="Fuchs B.M."/>
            <person name="Amann R.I."/>
            <person name="Teeling H."/>
        </authorList>
    </citation>
    <scope>NUCLEOTIDE SEQUENCE [LARGE SCALE GENOMIC DNA]</scope>
    <source>
        <strain evidence="1 2">Hel1_31_D35</strain>
    </source>
</reference>